<evidence type="ECO:0000313" key="2">
    <source>
        <dbReference type="Proteomes" id="UP000295050"/>
    </source>
</evidence>
<name>A0A4R2R9U0_9RHOB</name>
<sequence>MNYVTHSQLATRLKVDRATASVALIKAGVPATVPLASRRYSQEDGMQKMCRKPFPACVWSFRVQHRAKSFLMGCLRLNVGTAREGFEMYRASLAKAIYAGDQEITAEHTAFLLAKRKGVES</sequence>
<dbReference type="RefSeq" id="WP_132952691.1">
    <property type="nucleotide sequence ID" value="NZ_SLXU01000017.1"/>
</dbReference>
<organism evidence="1 2">
    <name type="scientific">Rhodovulum bhavnagarense</name>
    <dbReference type="NCBI Taxonomy" id="992286"/>
    <lineage>
        <taxon>Bacteria</taxon>
        <taxon>Pseudomonadati</taxon>
        <taxon>Pseudomonadota</taxon>
        <taxon>Alphaproteobacteria</taxon>
        <taxon>Rhodobacterales</taxon>
        <taxon>Paracoccaceae</taxon>
        <taxon>Rhodovulum</taxon>
    </lineage>
</organism>
<keyword evidence="2" id="KW-1185">Reference proteome</keyword>
<dbReference type="AlphaFoldDB" id="A0A4R2R9U0"/>
<dbReference type="EMBL" id="SLXU01000017">
    <property type="protein sequence ID" value="TCP58749.1"/>
    <property type="molecule type" value="Genomic_DNA"/>
</dbReference>
<gene>
    <name evidence="1" type="ORF">EV663_11715</name>
</gene>
<comment type="caution">
    <text evidence="1">The sequence shown here is derived from an EMBL/GenBank/DDBJ whole genome shotgun (WGS) entry which is preliminary data.</text>
</comment>
<dbReference type="Proteomes" id="UP000295050">
    <property type="component" value="Unassembled WGS sequence"/>
</dbReference>
<proteinExistence type="predicted"/>
<dbReference type="OrthoDB" id="9837244at2"/>
<reference evidence="1 2" key="1">
    <citation type="submission" date="2019-03" db="EMBL/GenBank/DDBJ databases">
        <title>Genomic Encyclopedia of Type Strains, Phase IV (KMG-IV): sequencing the most valuable type-strain genomes for metagenomic binning, comparative biology and taxonomic classification.</title>
        <authorList>
            <person name="Goeker M."/>
        </authorList>
    </citation>
    <scope>NUCLEOTIDE SEQUENCE [LARGE SCALE GENOMIC DNA]</scope>
    <source>
        <strain evidence="1 2">DSM 24766</strain>
    </source>
</reference>
<evidence type="ECO:0000313" key="1">
    <source>
        <dbReference type="EMBL" id="TCP58749.1"/>
    </source>
</evidence>
<protein>
    <submittedName>
        <fullName evidence="1">Uncharacterized protein</fullName>
    </submittedName>
</protein>
<accession>A0A4R2R9U0</accession>